<sequence length="231" mass="27420">MNKKYELQKKEYLDNYEDVLRENEEYFKGKDENTVKGLKELLKQALDVALDVRKFEIEMYWKRATYFWVFISVTYAAYFSILSDENLSKMPILAVIVSFVGIVFSLAWYLVNRGSKYWQNNWEHHVDMLENMNIGPLYKLTIDNNNKPLQLLKAFPLSVSRINITVSLYITLTWFFLAYFSINLYLKRSPDFSEHTYLIIGLVTTLFFIALLVFNMESTNKVDESNLKRRD</sequence>
<keyword evidence="1" id="KW-0472">Membrane</keyword>
<proteinExistence type="predicted"/>
<keyword evidence="1" id="KW-0812">Transmembrane</keyword>
<reference evidence="2" key="1">
    <citation type="submission" date="2022-09" db="EMBL/GenBank/DDBJ databases">
        <title>Novel Mycoplasma species identified in domestic and wild animals.</title>
        <authorList>
            <person name="Volokhov D.V."/>
            <person name="Furtak V.A."/>
            <person name="Zagorodnyaya T.A."/>
        </authorList>
    </citation>
    <scope>NUCLEOTIDE SEQUENCE</scope>
    <source>
        <strain evidence="2">Oakley</strain>
    </source>
</reference>
<accession>A0ABT2YBG2</accession>
<dbReference type="Pfam" id="PF24838">
    <property type="entry name" value="8xMP"/>
    <property type="match status" value="1"/>
</dbReference>
<dbReference type="RefSeq" id="WP_263607605.1">
    <property type="nucleotide sequence ID" value="NZ_JAOVQM010000001.1"/>
</dbReference>
<keyword evidence="3" id="KW-1185">Reference proteome</keyword>
<dbReference type="Proteomes" id="UP001177160">
    <property type="component" value="Unassembled WGS sequence"/>
</dbReference>
<evidence type="ECO:0000313" key="3">
    <source>
        <dbReference type="Proteomes" id="UP001177160"/>
    </source>
</evidence>
<protein>
    <submittedName>
        <fullName evidence="2">Uncharacterized protein</fullName>
    </submittedName>
</protein>
<dbReference type="InterPro" id="IPR056918">
    <property type="entry name" value="8xMP"/>
</dbReference>
<keyword evidence="1" id="KW-1133">Transmembrane helix</keyword>
<feature type="transmembrane region" description="Helical" evidence="1">
    <location>
        <begin position="93"/>
        <end position="111"/>
    </location>
</feature>
<evidence type="ECO:0000313" key="2">
    <source>
        <dbReference type="EMBL" id="MCV2231483.1"/>
    </source>
</evidence>
<gene>
    <name evidence="2" type="ORF">N7548_01400</name>
</gene>
<feature type="transmembrane region" description="Helical" evidence="1">
    <location>
        <begin position="197"/>
        <end position="214"/>
    </location>
</feature>
<dbReference type="EMBL" id="JAOVQM010000001">
    <property type="protein sequence ID" value="MCV2231483.1"/>
    <property type="molecule type" value="Genomic_DNA"/>
</dbReference>
<evidence type="ECO:0000256" key="1">
    <source>
        <dbReference type="SAM" id="Phobius"/>
    </source>
</evidence>
<comment type="caution">
    <text evidence="2">The sequence shown here is derived from an EMBL/GenBank/DDBJ whole genome shotgun (WGS) entry which is preliminary data.</text>
</comment>
<name>A0ABT2YBG2_9MOLU</name>
<feature type="transmembrane region" description="Helical" evidence="1">
    <location>
        <begin position="162"/>
        <end position="185"/>
    </location>
</feature>
<organism evidence="2 3">
    <name type="scientific">Paracholeplasma manati</name>
    <dbReference type="NCBI Taxonomy" id="591373"/>
    <lineage>
        <taxon>Bacteria</taxon>
        <taxon>Bacillati</taxon>
        <taxon>Mycoplasmatota</taxon>
        <taxon>Mollicutes</taxon>
        <taxon>Acholeplasmatales</taxon>
        <taxon>Acholeplasmataceae</taxon>
        <taxon>Paracholeplasma</taxon>
    </lineage>
</organism>
<feature type="transmembrane region" description="Helical" evidence="1">
    <location>
        <begin position="64"/>
        <end position="81"/>
    </location>
</feature>